<dbReference type="InterPro" id="IPR011037">
    <property type="entry name" value="Pyrv_Knase-like_insert_dom_sf"/>
</dbReference>
<evidence type="ECO:0000256" key="11">
    <source>
        <dbReference type="ARBA" id="ARBA00023317"/>
    </source>
</evidence>
<dbReference type="Gene3D" id="2.40.33.10">
    <property type="entry name" value="PK beta-barrel domain-like"/>
    <property type="match status" value="1"/>
</dbReference>
<dbReference type="GO" id="GO:0005524">
    <property type="term" value="F:ATP binding"/>
    <property type="evidence" value="ECO:0007669"/>
    <property type="project" value="UniProtKB-KW"/>
</dbReference>
<accession>A0A368ZYI8</accession>
<evidence type="ECO:0000313" key="14">
    <source>
        <dbReference type="EMBL" id="RCX02100.1"/>
    </source>
</evidence>
<evidence type="ECO:0000256" key="8">
    <source>
        <dbReference type="ARBA" id="ARBA00022840"/>
    </source>
</evidence>
<dbReference type="PANTHER" id="PTHR11817">
    <property type="entry name" value="PYRUVATE KINASE"/>
    <property type="match status" value="1"/>
</dbReference>
<comment type="similarity">
    <text evidence="2 12">Belongs to the pyruvate kinase family.</text>
</comment>
<evidence type="ECO:0000256" key="5">
    <source>
        <dbReference type="ARBA" id="ARBA00022723"/>
    </source>
</evidence>
<keyword evidence="5" id="KW-0479">Metal-binding</keyword>
<dbReference type="GO" id="GO:0000287">
    <property type="term" value="F:magnesium ion binding"/>
    <property type="evidence" value="ECO:0007669"/>
    <property type="project" value="InterPro"/>
</dbReference>
<dbReference type="AlphaFoldDB" id="A0A368ZYI8"/>
<dbReference type="UniPathway" id="UPA00109">
    <property type="reaction ID" value="UER00188"/>
</dbReference>
<sequence>MVTIDEKAFGDPRYFDQLLLHGMNVARINFAHTDEATARSMIAALRKSSARVGIACKIYMDLAGPKIRTVIPGNKKKIKIQAGEIVNLCTLNSEPRDKKTIWVSEASIFQTVSPGDRVFIDDGKFYGIVEKNDCDKVAVRILRTPQEKAEIKSDKGINLPDTQLNTPSLTSEDIKHLRLAGEFADLIGYSFVRKREDIKVLRTYMRELNIQVPVIYKIETSEAVENFPDLLIEAMREPLFGVMIARGDLAVEIGFERLAEIQEELLWLAEAAHIPMIWATQVLENLNKTGILTRSEISDAVMASMSECVMLNKGRNIHQTMRTLSDILQRETSHRQKKRFTMRSLSIAKRFLHKIQ</sequence>
<dbReference type="GO" id="GO:0004743">
    <property type="term" value="F:pyruvate kinase activity"/>
    <property type="evidence" value="ECO:0007669"/>
    <property type="project" value="UniProtKB-EC"/>
</dbReference>
<keyword evidence="9 12" id="KW-0460">Magnesium</keyword>
<keyword evidence="11 14" id="KW-0670">Pyruvate</keyword>
<dbReference type="RefSeq" id="WP_114366488.1">
    <property type="nucleotide sequence ID" value="NZ_BHZF01000004.1"/>
</dbReference>
<reference evidence="14 15" key="1">
    <citation type="submission" date="2018-07" db="EMBL/GenBank/DDBJ databases">
        <title>Genomic Encyclopedia of Type Strains, Phase IV (KMG-IV): sequencing the most valuable type-strain genomes for metagenomic binning, comparative biology and taxonomic classification.</title>
        <authorList>
            <person name="Goeker M."/>
        </authorList>
    </citation>
    <scope>NUCLEOTIDE SEQUENCE [LARGE SCALE GENOMIC DNA]</scope>
    <source>
        <strain evidence="14 15">DSM 21410</strain>
    </source>
</reference>
<dbReference type="Gene3D" id="3.20.20.60">
    <property type="entry name" value="Phosphoenolpyruvate-binding domains"/>
    <property type="match status" value="1"/>
</dbReference>
<evidence type="ECO:0000256" key="12">
    <source>
        <dbReference type="RuleBase" id="RU000504"/>
    </source>
</evidence>
<evidence type="ECO:0000313" key="15">
    <source>
        <dbReference type="Proteomes" id="UP000253517"/>
    </source>
</evidence>
<dbReference type="InterPro" id="IPR040442">
    <property type="entry name" value="Pyrv_kinase-like_dom_sf"/>
</dbReference>
<keyword evidence="10 12" id="KW-0324">Glycolysis</keyword>
<keyword evidence="7 12" id="KW-0418">Kinase</keyword>
<dbReference type="Proteomes" id="UP000253517">
    <property type="component" value="Unassembled WGS sequence"/>
</dbReference>
<evidence type="ECO:0000256" key="4">
    <source>
        <dbReference type="ARBA" id="ARBA00022679"/>
    </source>
</evidence>
<keyword evidence="4 12" id="KW-0808">Transferase</keyword>
<proteinExistence type="inferred from homology"/>
<organism evidence="14 15">
    <name type="scientific">Schleiferia thermophila</name>
    <dbReference type="NCBI Taxonomy" id="884107"/>
    <lineage>
        <taxon>Bacteria</taxon>
        <taxon>Pseudomonadati</taxon>
        <taxon>Bacteroidota</taxon>
        <taxon>Flavobacteriia</taxon>
        <taxon>Flavobacteriales</taxon>
        <taxon>Schleiferiaceae</taxon>
        <taxon>Schleiferia</taxon>
    </lineage>
</organism>
<dbReference type="InterPro" id="IPR015806">
    <property type="entry name" value="Pyrv_Knase_insert_dom_sf"/>
</dbReference>
<keyword evidence="15" id="KW-1185">Reference proteome</keyword>
<dbReference type="Pfam" id="PF00224">
    <property type="entry name" value="PK"/>
    <property type="match status" value="1"/>
</dbReference>
<evidence type="ECO:0000256" key="6">
    <source>
        <dbReference type="ARBA" id="ARBA00022741"/>
    </source>
</evidence>
<protein>
    <recommendedName>
        <fullName evidence="3 12">Pyruvate kinase</fullName>
        <ecNumber evidence="3 12">2.7.1.40</ecNumber>
    </recommendedName>
</protein>
<dbReference type="SUPFAM" id="SSF51621">
    <property type="entry name" value="Phosphoenolpyruvate/pyruvate domain"/>
    <property type="match status" value="1"/>
</dbReference>
<comment type="pathway">
    <text evidence="1 12">Carbohydrate degradation; glycolysis; pyruvate from D-glyceraldehyde 3-phosphate: step 5/5.</text>
</comment>
<dbReference type="InterPro" id="IPR015793">
    <property type="entry name" value="Pyrv_Knase_brl"/>
</dbReference>
<dbReference type="PRINTS" id="PR01050">
    <property type="entry name" value="PYRUVTKNASE"/>
</dbReference>
<dbReference type="SUPFAM" id="SSF50800">
    <property type="entry name" value="PK beta-barrel domain-like"/>
    <property type="match status" value="1"/>
</dbReference>
<evidence type="ECO:0000256" key="2">
    <source>
        <dbReference type="ARBA" id="ARBA00008663"/>
    </source>
</evidence>
<evidence type="ECO:0000256" key="10">
    <source>
        <dbReference type="ARBA" id="ARBA00023152"/>
    </source>
</evidence>
<evidence type="ECO:0000256" key="7">
    <source>
        <dbReference type="ARBA" id="ARBA00022777"/>
    </source>
</evidence>
<dbReference type="InterPro" id="IPR001697">
    <property type="entry name" value="Pyr_Knase"/>
</dbReference>
<gene>
    <name evidence="14" type="ORF">DES35_10571</name>
</gene>
<evidence type="ECO:0000256" key="1">
    <source>
        <dbReference type="ARBA" id="ARBA00004997"/>
    </source>
</evidence>
<evidence type="ECO:0000259" key="13">
    <source>
        <dbReference type="Pfam" id="PF00224"/>
    </source>
</evidence>
<dbReference type="GO" id="GO:0016301">
    <property type="term" value="F:kinase activity"/>
    <property type="evidence" value="ECO:0007669"/>
    <property type="project" value="UniProtKB-KW"/>
</dbReference>
<feature type="domain" description="Pyruvate kinase barrel" evidence="13">
    <location>
        <begin position="15"/>
        <end position="312"/>
    </location>
</feature>
<dbReference type="InterPro" id="IPR015813">
    <property type="entry name" value="Pyrv/PenolPyrv_kinase-like_dom"/>
</dbReference>
<name>A0A368ZYI8_9FLAO</name>
<dbReference type="EC" id="2.7.1.40" evidence="3 12"/>
<keyword evidence="8" id="KW-0067">ATP-binding</keyword>
<dbReference type="EMBL" id="QPJS01000005">
    <property type="protein sequence ID" value="RCX02100.1"/>
    <property type="molecule type" value="Genomic_DNA"/>
</dbReference>
<comment type="caution">
    <text evidence="14">The sequence shown here is derived from an EMBL/GenBank/DDBJ whole genome shotgun (WGS) entry which is preliminary data.</text>
</comment>
<evidence type="ECO:0000256" key="3">
    <source>
        <dbReference type="ARBA" id="ARBA00012142"/>
    </source>
</evidence>
<comment type="catalytic activity">
    <reaction evidence="12">
        <text>pyruvate + ATP = phosphoenolpyruvate + ADP + H(+)</text>
        <dbReference type="Rhea" id="RHEA:18157"/>
        <dbReference type="ChEBI" id="CHEBI:15361"/>
        <dbReference type="ChEBI" id="CHEBI:15378"/>
        <dbReference type="ChEBI" id="CHEBI:30616"/>
        <dbReference type="ChEBI" id="CHEBI:58702"/>
        <dbReference type="ChEBI" id="CHEBI:456216"/>
        <dbReference type="EC" id="2.7.1.40"/>
    </reaction>
</comment>
<evidence type="ECO:0000256" key="9">
    <source>
        <dbReference type="ARBA" id="ARBA00022842"/>
    </source>
</evidence>
<dbReference type="GO" id="GO:0030955">
    <property type="term" value="F:potassium ion binding"/>
    <property type="evidence" value="ECO:0007669"/>
    <property type="project" value="InterPro"/>
</dbReference>
<keyword evidence="6" id="KW-0547">Nucleotide-binding</keyword>